<organism evidence="1 2">
    <name type="scientific">Fulvivirga imtechensis AK7</name>
    <dbReference type="NCBI Taxonomy" id="1237149"/>
    <lineage>
        <taxon>Bacteria</taxon>
        <taxon>Pseudomonadati</taxon>
        <taxon>Bacteroidota</taxon>
        <taxon>Cytophagia</taxon>
        <taxon>Cytophagales</taxon>
        <taxon>Fulvivirgaceae</taxon>
        <taxon>Fulvivirga</taxon>
    </lineage>
</organism>
<reference evidence="1 2" key="1">
    <citation type="submission" date="2012-12" db="EMBL/GenBank/DDBJ databases">
        <title>Genome assembly of Fulvivirga imtechensis AK7.</title>
        <authorList>
            <person name="Nupur N."/>
            <person name="Khatri I."/>
            <person name="Kumar R."/>
            <person name="Subramanian S."/>
            <person name="Pinnaka A."/>
        </authorList>
    </citation>
    <scope>NUCLEOTIDE SEQUENCE [LARGE SCALE GENOMIC DNA]</scope>
    <source>
        <strain evidence="1 2">AK7</strain>
    </source>
</reference>
<dbReference type="RefSeq" id="WP_009577584.1">
    <property type="nucleotide sequence ID" value="NZ_AMZN01000002.1"/>
</dbReference>
<sequence>MKNLLIIVIGLALIISCTPDEFPPLGDRPDRVQQLTGAWKVTQVTQTDNDAVRKGFPFFAQQQDITSAFNFTDLEIVLNVDNSFAVDAGTAPNVIGMTAGQWETDDAEYPSEVIFKNGGQQMEIGIGSFASIGEGILTLKVIRYEDKGDALQPVITYEYKLKKQN</sequence>
<accession>L8K1I0</accession>
<gene>
    <name evidence="1" type="ORF">C900_01384</name>
</gene>
<dbReference type="STRING" id="1237149.C900_01384"/>
<dbReference type="InterPro" id="IPR032168">
    <property type="entry name" value="DUF5004"/>
</dbReference>
<protein>
    <recommendedName>
        <fullName evidence="3">DUF5004 domain-containing protein</fullName>
    </recommendedName>
</protein>
<dbReference type="AlphaFoldDB" id="L8K1I0"/>
<evidence type="ECO:0000313" key="2">
    <source>
        <dbReference type="Proteomes" id="UP000011135"/>
    </source>
</evidence>
<dbReference type="EMBL" id="AMZN01000002">
    <property type="protein sequence ID" value="ELR73774.1"/>
    <property type="molecule type" value="Genomic_DNA"/>
</dbReference>
<evidence type="ECO:0008006" key="3">
    <source>
        <dbReference type="Google" id="ProtNLM"/>
    </source>
</evidence>
<dbReference type="Pfam" id="PF16395">
    <property type="entry name" value="DUF5004"/>
    <property type="match status" value="1"/>
</dbReference>
<dbReference type="OrthoDB" id="762635at2"/>
<evidence type="ECO:0000313" key="1">
    <source>
        <dbReference type="EMBL" id="ELR73774.1"/>
    </source>
</evidence>
<name>L8K1I0_9BACT</name>
<keyword evidence="2" id="KW-1185">Reference proteome</keyword>
<proteinExistence type="predicted"/>
<comment type="caution">
    <text evidence="1">The sequence shown here is derived from an EMBL/GenBank/DDBJ whole genome shotgun (WGS) entry which is preliminary data.</text>
</comment>
<dbReference type="PROSITE" id="PS51257">
    <property type="entry name" value="PROKAR_LIPOPROTEIN"/>
    <property type="match status" value="1"/>
</dbReference>
<dbReference type="Proteomes" id="UP000011135">
    <property type="component" value="Unassembled WGS sequence"/>
</dbReference>